<feature type="transmembrane region" description="Helical" evidence="7">
    <location>
        <begin position="333"/>
        <end position="356"/>
    </location>
</feature>
<accession>A0ABM1DVI9</accession>
<evidence type="ECO:0000256" key="4">
    <source>
        <dbReference type="ARBA" id="ARBA00022847"/>
    </source>
</evidence>
<sequence>MAKLHVFDSCVVAVALCVVVVARRQSVEDANETLSNMLEFSQDSIEQLIEAQTITVDYNLTLSTSMGFSYDCWLVVTCADRFVGDVIENIETPVACTGTTYGNFTVLAKFIGITSLSFRVYSSESDTIYSDNGYRVSVMRQPRIIDVAFNYIVAIFVIVTMIGFGASIDIAVVKEIVKRPIAPAIGAFCQLVVMPLVSFGLACAVTVGTSWKLGLLTVGSCPGGGLSNIFTFLLDGDITLSIAMTLLNTLLTLGTMPMWLAVLGKNFTRGTNLRIPFVSIIVGLSYMLGPVLLGFGIRVFRPKWAVVITYVLKPVCVVLIISGFAVGIYSNLYVFYIVTPIITTVAFLLPWAGFVFDAGILESSLNGDGLHDGPRTAGDQSYNAAKR</sequence>
<dbReference type="Proteomes" id="UP000695022">
    <property type="component" value="Unplaced"/>
</dbReference>
<keyword evidence="4" id="KW-0769">Symport</keyword>
<keyword evidence="9" id="KW-1185">Reference proteome</keyword>
<dbReference type="InterPro" id="IPR038770">
    <property type="entry name" value="Na+/solute_symporter_sf"/>
</dbReference>
<dbReference type="InterPro" id="IPR002657">
    <property type="entry name" value="BilAc:Na_symport/Acr3"/>
</dbReference>
<comment type="subcellular location">
    <subcellularLocation>
        <location evidence="1">Membrane</location>
        <topology evidence="1">Multi-pass membrane protein</topology>
    </subcellularLocation>
</comment>
<evidence type="ECO:0000256" key="5">
    <source>
        <dbReference type="ARBA" id="ARBA00022989"/>
    </source>
</evidence>
<keyword evidence="8" id="KW-0732">Signal</keyword>
<dbReference type="InterPro" id="IPR004710">
    <property type="entry name" value="Bilac:Na_transpt"/>
</dbReference>
<dbReference type="PANTHER" id="PTHR10361:SF28">
    <property type="entry name" value="P3 PROTEIN-RELATED"/>
    <property type="match status" value="1"/>
</dbReference>
<keyword evidence="3 7" id="KW-0812">Transmembrane</keyword>
<evidence type="ECO:0000313" key="9">
    <source>
        <dbReference type="Proteomes" id="UP000695022"/>
    </source>
</evidence>
<dbReference type="RefSeq" id="XP_014663960.1">
    <property type="nucleotide sequence ID" value="XM_014808474.1"/>
</dbReference>
<evidence type="ECO:0000256" key="2">
    <source>
        <dbReference type="ARBA" id="ARBA00006528"/>
    </source>
</evidence>
<keyword evidence="6 7" id="KW-0472">Membrane</keyword>
<feature type="transmembrane region" description="Helical" evidence="7">
    <location>
        <begin position="148"/>
        <end position="172"/>
    </location>
</feature>
<gene>
    <name evidence="10" type="primary">LOC106806507</name>
</gene>
<feature type="transmembrane region" description="Helical" evidence="7">
    <location>
        <begin position="246"/>
        <end position="263"/>
    </location>
</feature>
<dbReference type="Pfam" id="PF01758">
    <property type="entry name" value="SBF"/>
    <property type="match status" value="1"/>
</dbReference>
<evidence type="ECO:0000256" key="3">
    <source>
        <dbReference type="ARBA" id="ARBA00022692"/>
    </source>
</evidence>
<dbReference type="GeneID" id="106806507"/>
<feature type="chain" id="PRO_5046294350" evidence="8">
    <location>
        <begin position="23"/>
        <end position="387"/>
    </location>
</feature>
<dbReference type="Gene3D" id="1.20.1530.20">
    <property type="match status" value="1"/>
</dbReference>
<evidence type="ECO:0000256" key="8">
    <source>
        <dbReference type="SAM" id="SignalP"/>
    </source>
</evidence>
<feature type="transmembrane region" description="Helical" evidence="7">
    <location>
        <begin position="213"/>
        <end position="234"/>
    </location>
</feature>
<evidence type="ECO:0000256" key="1">
    <source>
        <dbReference type="ARBA" id="ARBA00004141"/>
    </source>
</evidence>
<keyword evidence="4" id="KW-0813">Transport</keyword>
<proteinExistence type="inferred from homology"/>
<evidence type="ECO:0000256" key="6">
    <source>
        <dbReference type="ARBA" id="ARBA00023136"/>
    </source>
</evidence>
<feature type="non-terminal residue" evidence="10">
    <location>
        <position position="387"/>
    </location>
</feature>
<name>A0ABM1DVI9_PRICU</name>
<comment type="similarity">
    <text evidence="2">Belongs to the bile acid:sodium symporter (BASS) (TC 2.A.28) family.</text>
</comment>
<organism evidence="9 10">
    <name type="scientific">Priapulus caudatus</name>
    <name type="common">Priapulid worm</name>
    <dbReference type="NCBI Taxonomy" id="37621"/>
    <lineage>
        <taxon>Eukaryota</taxon>
        <taxon>Metazoa</taxon>
        <taxon>Ecdysozoa</taxon>
        <taxon>Scalidophora</taxon>
        <taxon>Priapulida</taxon>
        <taxon>Priapulimorpha</taxon>
        <taxon>Priapulimorphida</taxon>
        <taxon>Priapulidae</taxon>
        <taxon>Priapulus</taxon>
    </lineage>
</organism>
<feature type="transmembrane region" description="Helical" evidence="7">
    <location>
        <begin position="184"/>
        <end position="207"/>
    </location>
</feature>
<reference evidence="10" key="1">
    <citation type="submission" date="2025-08" db="UniProtKB">
        <authorList>
            <consortium name="RefSeq"/>
        </authorList>
    </citation>
    <scope>IDENTIFICATION</scope>
</reference>
<dbReference type="PANTHER" id="PTHR10361">
    <property type="entry name" value="SODIUM-BILE ACID COTRANSPORTER"/>
    <property type="match status" value="1"/>
</dbReference>
<feature type="transmembrane region" description="Helical" evidence="7">
    <location>
        <begin position="275"/>
        <end position="297"/>
    </location>
</feature>
<feature type="signal peptide" evidence="8">
    <location>
        <begin position="1"/>
        <end position="22"/>
    </location>
</feature>
<evidence type="ECO:0000256" key="7">
    <source>
        <dbReference type="SAM" id="Phobius"/>
    </source>
</evidence>
<feature type="transmembrane region" description="Helical" evidence="7">
    <location>
        <begin position="304"/>
        <end position="327"/>
    </location>
</feature>
<keyword evidence="5 7" id="KW-1133">Transmembrane helix</keyword>
<evidence type="ECO:0000313" key="10">
    <source>
        <dbReference type="RefSeq" id="XP_014663960.1"/>
    </source>
</evidence>
<protein>
    <submittedName>
        <fullName evidence="10">Sodium/bile acid cotransporter-like</fullName>
    </submittedName>
</protein>